<dbReference type="GO" id="GO:0016652">
    <property type="term" value="F:oxidoreductase activity, acting on NAD(P)H as acceptor"/>
    <property type="evidence" value="ECO:0007669"/>
    <property type="project" value="UniProtKB-UniRule"/>
</dbReference>
<gene>
    <name evidence="6" type="primary">azoR</name>
    <name evidence="8" type="ORF">E0H85_16250</name>
</gene>
<evidence type="ECO:0000259" key="7">
    <source>
        <dbReference type="Pfam" id="PF02525"/>
    </source>
</evidence>
<feature type="binding site" evidence="6">
    <location>
        <begin position="15"/>
        <end position="17"/>
    </location>
    <ligand>
        <name>FMN</name>
        <dbReference type="ChEBI" id="CHEBI:58210"/>
    </ligand>
</feature>
<comment type="similarity">
    <text evidence="6">Belongs to the azoreductase type 1 family.</text>
</comment>
<organism evidence="8 9">
    <name type="scientific">Acinetobacter terrae</name>
    <dbReference type="NCBI Taxonomy" id="2731247"/>
    <lineage>
        <taxon>Bacteria</taxon>
        <taxon>Pseudomonadati</taxon>
        <taxon>Pseudomonadota</taxon>
        <taxon>Gammaproteobacteria</taxon>
        <taxon>Moraxellales</taxon>
        <taxon>Moraxellaceae</taxon>
        <taxon>Acinetobacter</taxon>
        <taxon>Acinetobacter Taxon 24</taxon>
    </lineage>
</organism>
<sequence length="188" mass="20127">MKVLHIDSSILGDASVSRQLSKAIVDQLQTKHADLAVDYLDLAAQPIPHLTGAILMGQDAEQTALGEKIIQQYLDADIVVVGAAMYNFGLTSTLKAWIDRISVAGKTFKYTENGPVGLAGEKKVYIASSRGGVYGENSPVDFQEGFLKTVFNFTGVNDVEIIRAEGVNMGPELKDKAISSALAQVQAL</sequence>
<feature type="binding site" evidence="6">
    <location>
        <begin position="129"/>
        <end position="132"/>
    </location>
    <ligand>
        <name>FMN</name>
        <dbReference type="ChEBI" id="CHEBI:58210"/>
    </ligand>
</feature>
<evidence type="ECO:0000313" key="8">
    <source>
        <dbReference type="EMBL" id="TCB54273.1"/>
    </source>
</evidence>
<evidence type="ECO:0000256" key="5">
    <source>
        <dbReference type="ARBA" id="ARBA00048542"/>
    </source>
</evidence>
<dbReference type="RefSeq" id="WP_131272206.1">
    <property type="nucleotide sequence ID" value="NZ_SJOA01000035.1"/>
</dbReference>
<comment type="caution">
    <text evidence="8">The sequence shown here is derived from an EMBL/GenBank/DDBJ whole genome shotgun (WGS) entry which is preliminary data.</text>
</comment>
<feature type="domain" description="Flavodoxin-like fold" evidence="7">
    <location>
        <begin position="1"/>
        <end position="187"/>
    </location>
</feature>
<comment type="catalytic activity">
    <reaction evidence="5">
        <text>N,N-dimethyl-1,4-phenylenediamine + anthranilate + 2 NAD(+) = 2-(4-dimethylaminophenyl)diazenylbenzoate + 2 NADH + 2 H(+)</text>
        <dbReference type="Rhea" id="RHEA:55872"/>
        <dbReference type="ChEBI" id="CHEBI:15378"/>
        <dbReference type="ChEBI" id="CHEBI:15783"/>
        <dbReference type="ChEBI" id="CHEBI:16567"/>
        <dbReference type="ChEBI" id="CHEBI:57540"/>
        <dbReference type="ChEBI" id="CHEBI:57945"/>
        <dbReference type="ChEBI" id="CHEBI:71579"/>
        <dbReference type="EC" id="1.7.1.17"/>
    </reaction>
    <physiologicalReaction direction="right-to-left" evidence="5">
        <dbReference type="Rhea" id="RHEA:55874"/>
    </physiologicalReaction>
</comment>
<dbReference type="SUPFAM" id="SSF52218">
    <property type="entry name" value="Flavoproteins"/>
    <property type="match status" value="1"/>
</dbReference>
<comment type="function">
    <text evidence="6">Quinone reductase that provides resistance to thiol-specific stress caused by electrophilic quinones.</text>
</comment>
<comment type="function">
    <text evidence="6">Also exhibits azoreductase activity. Catalyzes the reductive cleavage of the azo bond in aromatic azo compounds to the corresponding amines.</text>
</comment>
<evidence type="ECO:0000256" key="1">
    <source>
        <dbReference type="ARBA" id="ARBA00022630"/>
    </source>
</evidence>
<dbReference type="InterPro" id="IPR029039">
    <property type="entry name" value="Flavoprotein-like_sf"/>
</dbReference>
<keyword evidence="1 6" id="KW-0285">Flavoprotein</keyword>
<dbReference type="GO" id="GO:0016655">
    <property type="term" value="F:oxidoreductase activity, acting on NAD(P)H, quinone or similar compound as acceptor"/>
    <property type="evidence" value="ECO:0007669"/>
    <property type="project" value="InterPro"/>
</dbReference>
<feature type="binding site" evidence="6">
    <location>
        <position position="9"/>
    </location>
    <ligand>
        <name>FMN</name>
        <dbReference type="ChEBI" id="CHEBI:58210"/>
    </ligand>
</feature>
<evidence type="ECO:0000256" key="2">
    <source>
        <dbReference type="ARBA" id="ARBA00022643"/>
    </source>
</evidence>
<dbReference type="EMBL" id="SJOA01000035">
    <property type="protein sequence ID" value="TCB54273.1"/>
    <property type="molecule type" value="Genomic_DNA"/>
</dbReference>
<dbReference type="GO" id="GO:0010181">
    <property type="term" value="F:FMN binding"/>
    <property type="evidence" value="ECO:0007669"/>
    <property type="project" value="UniProtKB-UniRule"/>
</dbReference>
<comment type="subunit">
    <text evidence="6">Homodimer.</text>
</comment>
<proteinExistence type="inferred from homology"/>
<reference evidence="8 9" key="1">
    <citation type="submission" date="2019-02" db="EMBL/GenBank/DDBJ databases">
        <title>High diversity of culturable Acinetobacter species in natural soil and water ecosystems.</title>
        <authorList>
            <person name="Radolfova-Krizova L."/>
            <person name="Nemec A."/>
        </authorList>
    </citation>
    <scope>NUCLEOTIDE SEQUENCE [LARGE SCALE GENOMIC DNA]</scope>
    <source>
        <strain evidence="8 9">ANC 4281</strain>
    </source>
</reference>
<evidence type="ECO:0000256" key="3">
    <source>
        <dbReference type="ARBA" id="ARBA00023002"/>
    </source>
</evidence>
<keyword evidence="4 6" id="KW-0520">NAD</keyword>
<evidence type="ECO:0000256" key="4">
    <source>
        <dbReference type="ARBA" id="ARBA00023027"/>
    </source>
</evidence>
<dbReference type="EC" id="1.6.5.-" evidence="6"/>
<dbReference type="InterPro" id="IPR023048">
    <property type="entry name" value="NADH:quinone_OxRdtase_FMN_depd"/>
</dbReference>
<keyword evidence="2 6" id="KW-0288">FMN</keyword>
<comment type="cofactor">
    <cofactor evidence="6">
        <name>FMN</name>
        <dbReference type="ChEBI" id="CHEBI:58210"/>
    </cofactor>
    <text evidence="6">Binds 1 FMN per subunit.</text>
</comment>
<dbReference type="InterPro" id="IPR003680">
    <property type="entry name" value="Flavodoxin_fold"/>
</dbReference>
<feature type="binding site" evidence="6">
    <location>
        <begin position="85"/>
        <end position="88"/>
    </location>
    <ligand>
        <name>FMN</name>
        <dbReference type="ChEBI" id="CHEBI:58210"/>
    </ligand>
</feature>
<comment type="catalytic activity">
    <reaction evidence="6">
        <text>2 a quinone + NADH + H(+) = 2 a 1,4-benzosemiquinone + NAD(+)</text>
        <dbReference type="Rhea" id="RHEA:65952"/>
        <dbReference type="ChEBI" id="CHEBI:15378"/>
        <dbReference type="ChEBI" id="CHEBI:57540"/>
        <dbReference type="ChEBI" id="CHEBI:57945"/>
        <dbReference type="ChEBI" id="CHEBI:132124"/>
        <dbReference type="ChEBI" id="CHEBI:134225"/>
    </reaction>
</comment>
<keyword evidence="3 6" id="KW-0560">Oxidoreductase</keyword>
<dbReference type="OrthoDB" id="9787136at2"/>
<dbReference type="EC" id="1.7.1.17" evidence="6"/>
<protein>
    <recommendedName>
        <fullName evidence="6">FMN dependent NADH:quinone oxidoreductase</fullName>
        <ecNumber evidence="6">1.6.5.-</ecNumber>
    </recommendedName>
    <alternativeName>
        <fullName evidence="6">Azo-dye reductase</fullName>
    </alternativeName>
    <alternativeName>
        <fullName evidence="6">FMN-dependent NADH-azo compound oxidoreductase</fullName>
    </alternativeName>
    <alternativeName>
        <fullName evidence="6">FMN-dependent NADH-azoreductase</fullName>
        <ecNumber evidence="6">1.7.1.17</ecNumber>
    </alternativeName>
</protein>
<dbReference type="InterPro" id="IPR050104">
    <property type="entry name" value="FMN-dep_NADH:Q_OxRdtase_AzoR1"/>
</dbReference>
<dbReference type="Pfam" id="PF02525">
    <property type="entry name" value="Flavodoxin_2"/>
    <property type="match status" value="1"/>
</dbReference>
<dbReference type="AlphaFoldDB" id="A0A4R0EE86"/>
<dbReference type="PANTHER" id="PTHR43741">
    <property type="entry name" value="FMN-DEPENDENT NADH-AZOREDUCTASE 1"/>
    <property type="match status" value="1"/>
</dbReference>
<evidence type="ECO:0000256" key="6">
    <source>
        <dbReference type="HAMAP-Rule" id="MF_01216"/>
    </source>
</evidence>
<dbReference type="Proteomes" id="UP000291380">
    <property type="component" value="Unassembled WGS sequence"/>
</dbReference>
<evidence type="ECO:0000313" key="9">
    <source>
        <dbReference type="Proteomes" id="UP000291380"/>
    </source>
</evidence>
<accession>A0A4R0EE86</accession>
<name>A0A4R0EE86_9GAMM</name>
<dbReference type="PANTHER" id="PTHR43741:SF4">
    <property type="entry name" value="FMN-DEPENDENT NADH:QUINONE OXIDOREDUCTASE"/>
    <property type="match status" value="1"/>
</dbReference>
<dbReference type="GO" id="GO:0009055">
    <property type="term" value="F:electron transfer activity"/>
    <property type="evidence" value="ECO:0007669"/>
    <property type="project" value="UniProtKB-UniRule"/>
</dbReference>
<dbReference type="HAMAP" id="MF_01216">
    <property type="entry name" value="Azoreductase_type1"/>
    <property type="match status" value="1"/>
</dbReference>
<dbReference type="Gene3D" id="3.40.50.360">
    <property type="match status" value="1"/>
</dbReference>